<reference evidence="3 4" key="1">
    <citation type="submission" date="2016-03" db="EMBL/GenBank/DDBJ databases">
        <authorList>
            <person name="Ploux O."/>
        </authorList>
    </citation>
    <scope>NUCLEOTIDE SEQUENCE [LARGE SCALE GENOMIC DNA]</scope>
    <source>
        <strain evidence="3 4">EC13</strain>
    </source>
</reference>
<sequence length="159" mass="16994">MFKSFLFLSTIIASISAHGHVSFEVPSAAAGSYYKAVARVPHGCEGSPTTAVHISIPKGFVTPKPMPKPGWNVETVQNDLGQIEEIRFSGGRLADAHYDEFVFRGKIMAAAGSTLYFKVLQTCESGQINWADVPVLGQDEHSLLAPAPSLKITPATGAH</sequence>
<dbReference type="OrthoDB" id="9796962at2"/>
<accession>A0A162G266</accession>
<evidence type="ECO:0000259" key="2">
    <source>
        <dbReference type="Pfam" id="PF07987"/>
    </source>
</evidence>
<comment type="caution">
    <text evidence="3">The sequence shown here is derived from an EMBL/GenBank/DDBJ whole genome shotgun (WGS) entry which is preliminary data.</text>
</comment>
<dbReference type="EMBL" id="LUKD01000007">
    <property type="protein sequence ID" value="KYG63592.1"/>
    <property type="molecule type" value="Genomic_DNA"/>
</dbReference>
<dbReference type="AlphaFoldDB" id="A0A162G266"/>
<organism evidence="3 4">
    <name type="scientific">Bdellovibrio bacteriovorus</name>
    <dbReference type="NCBI Taxonomy" id="959"/>
    <lineage>
        <taxon>Bacteria</taxon>
        <taxon>Pseudomonadati</taxon>
        <taxon>Bdellovibrionota</taxon>
        <taxon>Bdellovibrionia</taxon>
        <taxon>Bdellovibrionales</taxon>
        <taxon>Pseudobdellovibrionaceae</taxon>
        <taxon>Bdellovibrio</taxon>
    </lineage>
</organism>
<dbReference type="RefSeq" id="WP_063208575.1">
    <property type="nucleotide sequence ID" value="NZ_LUKD01000007.1"/>
</dbReference>
<evidence type="ECO:0000256" key="1">
    <source>
        <dbReference type="SAM" id="SignalP"/>
    </source>
</evidence>
<dbReference type="Pfam" id="PF07987">
    <property type="entry name" value="DUF1775"/>
    <property type="match status" value="1"/>
</dbReference>
<feature type="chain" id="PRO_5007834193" description="YncI copper-binding domain-containing protein" evidence="1">
    <location>
        <begin position="20"/>
        <end position="159"/>
    </location>
</feature>
<dbReference type="InterPro" id="IPR012533">
    <property type="entry name" value="YcnI-copper_dom"/>
</dbReference>
<dbReference type="Gene3D" id="2.60.40.2230">
    <property type="entry name" value="Uncharacterised protein YcnI-like PF07987, DUF1775"/>
    <property type="match status" value="1"/>
</dbReference>
<dbReference type="InterPro" id="IPR038507">
    <property type="entry name" value="YcnI-like_sf"/>
</dbReference>
<evidence type="ECO:0000313" key="4">
    <source>
        <dbReference type="Proteomes" id="UP000075799"/>
    </source>
</evidence>
<name>A0A162G266_BDEBC</name>
<gene>
    <name evidence="3" type="ORF">AZI87_14425</name>
</gene>
<feature type="domain" description="YncI copper-binding" evidence="2">
    <location>
        <begin position="20"/>
        <end position="152"/>
    </location>
</feature>
<keyword evidence="1" id="KW-0732">Signal</keyword>
<feature type="signal peptide" evidence="1">
    <location>
        <begin position="1"/>
        <end position="19"/>
    </location>
</feature>
<dbReference type="CDD" id="cd08545">
    <property type="entry name" value="YcnI_like"/>
    <property type="match status" value="1"/>
</dbReference>
<evidence type="ECO:0000313" key="3">
    <source>
        <dbReference type="EMBL" id="KYG63592.1"/>
    </source>
</evidence>
<dbReference type="Proteomes" id="UP000075799">
    <property type="component" value="Unassembled WGS sequence"/>
</dbReference>
<protein>
    <recommendedName>
        <fullName evidence="2">YncI copper-binding domain-containing protein</fullName>
    </recommendedName>
</protein>
<proteinExistence type="predicted"/>